<accession>A0ACC1MXA2</accession>
<evidence type="ECO:0000313" key="1">
    <source>
        <dbReference type="EMBL" id="KAJ2971640.1"/>
    </source>
</evidence>
<protein>
    <submittedName>
        <fullName evidence="1">Uncharacterized protein</fullName>
    </submittedName>
</protein>
<organism evidence="1 2">
    <name type="scientific">Xylaria curta</name>
    <dbReference type="NCBI Taxonomy" id="42375"/>
    <lineage>
        <taxon>Eukaryota</taxon>
        <taxon>Fungi</taxon>
        <taxon>Dikarya</taxon>
        <taxon>Ascomycota</taxon>
        <taxon>Pezizomycotina</taxon>
        <taxon>Sordariomycetes</taxon>
        <taxon>Xylariomycetidae</taxon>
        <taxon>Xylariales</taxon>
        <taxon>Xylariaceae</taxon>
        <taxon>Xylaria</taxon>
    </lineage>
</organism>
<proteinExistence type="predicted"/>
<reference evidence="1" key="1">
    <citation type="submission" date="2022-10" db="EMBL/GenBank/DDBJ databases">
        <title>Genome Sequence of Xylaria curta.</title>
        <authorList>
            <person name="Buettner E."/>
        </authorList>
    </citation>
    <scope>NUCLEOTIDE SEQUENCE</scope>
    <source>
        <strain evidence="1">Babe10</strain>
    </source>
</reference>
<gene>
    <name evidence="1" type="ORF">NUW58_g9359</name>
</gene>
<sequence length="302" mass="34090">MTPSCEIQHQSSVCTQCVTTWIRSNIESRGTRITCPQCNSELDYFTIKRLTDEDIFQRYETLVVTTLLEQEPDFVWCAHACGSGQTHPAGSDEPIMTCWACSRRTCVVHRLPWHPGITCRQFDEQLVAGGWSQHMAPRDQLLTQQTQAALQRARDDAVSRDIVRGISKACPNCRFDVQKDGGCDMMTFLINSSTLADHPIEQEQIHFGSSIMTNSEKQPERSLGEMFELQELWPNAKKVGEEKAAYDQLMAKKPMPGESSDKWTHQRKKSLVTDPVKPGNVTYGKGSCVDRYSGKQKEPASR</sequence>
<dbReference type="EMBL" id="JAPDGR010003335">
    <property type="protein sequence ID" value="KAJ2971640.1"/>
    <property type="molecule type" value="Genomic_DNA"/>
</dbReference>
<evidence type="ECO:0000313" key="2">
    <source>
        <dbReference type="Proteomes" id="UP001143856"/>
    </source>
</evidence>
<comment type="caution">
    <text evidence="1">The sequence shown here is derived from an EMBL/GenBank/DDBJ whole genome shotgun (WGS) entry which is preliminary data.</text>
</comment>
<keyword evidence="2" id="KW-1185">Reference proteome</keyword>
<dbReference type="Proteomes" id="UP001143856">
    <property type="component" value="Unassembled WGS sequence"/>
</dbReference>
<name>A0ACC1MXA2_9PEZI</name>